<dbReference type="SMART" id="SM00382">
    <property type="entry name" value="AAA"/>
    <property type="match status" value="1"/>
</dbReference>
<dbReference type="SUPFAM" id="SSF140990">
    <property type="entry name" value="FtsH protease domain-like"/>
    <property type="match status" value="1"/>
</dbReference>
<evidence type="ECO:0000256" key="8">
    <source>
        <dbReference type="ARBA" id="ARBA00022801"/>
    </source>
</evidence>
<dbReference type="PANTHER" id="PTHR23076">
    <property type="entry name" value="METALLOPROTEASE M41 FTSH"/>
    <property type="match status" value="1"/>
</dbReference>
<feature type="binding site" evidence="14">
    <location>
        <position position="518"/>
    </location>
    <ligand>
        <name>Zn(2+)</name>
        <dbReference type="ChEBI" id="CHEBI:29105"/>
        <note>catalytic</note>
    </ligand>
</feature>
<evidence type="ECO:0000256" key="15">
    <source>
        <dbReference type="RuleBase" id="RU003651"/>
    </source>
</evidence>
<dbReference type="EMBL" id="JAEMHL010000007">
    <property type="protein sequence ID" value="MBJ6751383.1"/>
    <property type="molecule type" value="Genomic_DNA"/>
</dbReference>
<comment type="similarity">
    <text evidence="15">Belongs to the AAA ATPase family.</text>
</comment>
<evidence type="ECO:0000256" key="3">
    <source>
        <dbReference type="ARBA" id="ARBA00022475"/>
    </source>
</evidence>
<comment type="subcellular location">
    <subcellularLocation>
        <location evidence="14">Cell membrane</location>
        <topology evidence="14">Multi-pass membrane protein</topology>
        <orientation evidence="14">Cytoplasmic side</orientation>
    </subcellularLocation>
    <subcellularLocation>
        <location evidence="1">Membrane</location>
    </subcellularLocation>
</comment>
<dbReference type="InterPro" id="IPR011546">
    <property type="entry name" value="Pept_M41_FtsH_extracell"/>
</dbReference>
<dbReference type="InterPro" id="IPR041569">
    <property type="entry name" value="AAA_lid_3"/>
</dbReference>
<dbReference type="Gene3D" id="3.40.50.300">
    <property type="entry name" value="P-loop containing nucleotide triphosphate hydrolases"/>
    <property type="match status" value="1"/>
</dbReference>
<dbReference type="Pfam" id="PF01434">
    <property type="entry name" value="Peptidase_M41"/>
    <property type="match status" value="1"/>
</dbReference>
<keyword evidence="3 14" id="KW-1003">Cell membrane</keyword>
<dbReference type="Gene3D" id="1.20.58.760">
    <property type="entry name" value="Peptidase M41"/>
    <property type="match status" value="1"/>
</dbReference>
<feature type="binding site" evidence="14">
    <location>
        <position position="442"/>
    </location>
    <ligand>
        <name>Zn(2+)</name>
        <dbReference type="ChEBI" id="CHEBI:29105"/>
        <note>catalytic</note>
    </ligand>
</feature>
<dbReference type="SUPFAM" id="SSF52540">
    <property type="entry name" value="P-loop containing nucleoside triphosphate hydrolases"/>
    <property type="match status" value="1"/>
</dbReference>
<evidence type="ECO:0000256" key="12">
    <source>
        <dbReference type="ARBA" id="ARBA00023049"/>
    </source>
</evidence>
<dbReference type="Pfam" id="PF00004">
    <property type="entry name" value="AAA"/>
    <property type="match status" value="1"/>
</dbReference>
<feature type="binding site" evidence="14">
    <location>
        <position position="446"/>
    </location>
    <ligand>
        <name>Zn(2+)</name>
        <dbReference type="ChEBI" id="CHEBI:29105"/>
        <note>catalytic</note>
    </ligand>
</feature>
<dbReference type="EC" id="3.4.24.-" evidence="14"/>
<evidence type="ECO:0000313" key="17">
    <source>
        <dbReference type="EMBL" id="MBJ6751383.1"/>
    </source>
</evidence>
<dbReference type="InterPro" id="IPR000642">
    <property type="entry name" value="Peptidase_M41"/>
</dbReference>
<dbReference type="GO" id="GO:0008237">
    <property type="term" value="F:metallopeptidase activity"/>
    <property type="evidence" value="ECO:0007669"/>
    <property type="project" value="UniProtKB-KW"/>
</dbReference>
<keyword evidence="18" id="KW-1185">Reference proteome</keyword>
<dbReference type="RefSeq" id="WP_199389858.1">
    <property type="nucleotide sequence ID" value="NZ_JAEMHL010000007.1"/>
</dbReference>
<dbReference type="InterPro" id="IPR005936">
    <property type="entry name" value="FtsH"/>
</dbReference>
<comment type="caution">
    <text evidence="17">The sequence shown here is derived from an EMBL/GenBank/DDBJ whole genome shotgun (WGS) entry which is preliminary data.</text>
</comment>
<comment type="subunit">
    <text evidence="14">Homohexamer.</text>
</comment>
<evidence type="ECO:0000256" key="2">
    <source>
        <dbReference type="ARBA" id="ARBA00010044"/>
    </source>
</evidence>
<evidence type="ECO:0000256" key="13">
    <source>
        <dbReference type="ARBA" id="ARBA00023136"/>
    </source>
</evidence>
<feature type="transmembrane region" description="Helical" evidence="14">
    <location>
        <begin position="14"/>
        <end position="32"/>
    </location>
</feature>
<evidence type="ECO:0000256" key="11">
    <source>
        <dbReference type="ARBA" id="ARBA00022989"/>
    </source>
</evidence>
<dbReference type="Gene3D" id="3.30.720.210">
    <property type="match status" value="1"/>
</dbReference>
<dbReference type="Pfam" id="PF06480">
    <property type="entry name" value="FtsH_ext"/>
    <property type="match status" value="1"/>
</dbReference>
<gene>
    <name evidence="14 17" type="primary">ftsH</name>
    <name evidence="17" type="ORF">JFN91_14290</name>
</gene>
<evidence type="ECO:0000313" key="18">
    <source>
        <dbReference type="Proteomes" id="UP000614714"/>
    </source>
</evidence>
<evidence type="ECO:0000259" key="16">
    <source>
        <dbReference type="SMART" id="SM00382"/>
    </source>
</evidence>
<keyword evidence="7 14" id="KW-0547">Nucleotide-binding</keyword>
<dbReference type="Proteomes" id="UP000614714">
    <property type="component" value="Unassembled WGS sequence"/>
</dbReference>
<dbReference type="HAMAP" id="MF_01458">
    <property type="entry name" value="FtsH"/>
    <property type="match status" value="1"/>
</dbReference>
<feature type="domain" description="AAA+ ATPase" evidence="16">
    <location>
        <begin position="213"/>
        <end position="352"/>
    </location>
</feature>
<feature type="transmembrane region" description="Helical" evidence="14">
    <location>
        <begin position="130"/>
        <end position="147"/>
    </location>
</feature>
<dbReference type="InterPro" id="IPR003959">
    <property type="entry name" value="ATPase_AAA_core"/>
</dbReference>
<comment type="function">
    <text evidence="14">Acts as a processive, ATP-dependent zinc metallopeptidase for both cytoplasmic and membrane proteins. Plays a role in the quality control of integral membrane proteins.</text>
</comment>
<dbReference type="PROSITE" id="PS00674">
    <property type="entry name" value="AAA"/>
    <property type="match status" value="1"/>
</dbReference>
<evidence type="ECO:0000256" key="1">
    <source>
        <dbReference type="ARBA" id="ARBA00004370"/>
    </source>
</evidence>
<evidence type="ECO:0000256" key="5">
    <source>
        <dbReference type="ARBA" id="ARBA00022692"/>
    </source>
</evidence>
<feature type="binding site" evidence="14">
    <location>
        <begin position="221"/>
        <end position="228"/>
    </location>
    <ligand>
        <name>ATP</name>
        <dbReference type="ChEBI" id="CHEBI:30616"/>
    </ligand>
</feature>
<comment type="cofactor">
    <cofactor evidence="14">
        <name>Zn(2+)</name>
        <dbReference type="ChEBI" id="CHEBI:29105"/>
    </cofactor>
    <text evidence="14">Binds 1 zinc ion per subunit.</text>
</comment>
<name>A0ABS0YGI1_9BACT</name>
<evidence type="ECO:0000256" key="6">
    <source>
        <dbReference type="ARBA" id="ARBA00022723"/>
    </source>
</evidence>
<evidence type="ECO:0000256" key="7">
    <source>
        <dbReference type="ARBA" id="ARBA00022741"/>
    </source>
</evidence>
<sequence length="641" mass="70873">MNDTKQALPPDTQILWKIALFMFVVLLISLWNSTFNLNAPLRHPINYSQFMEQLSAGNIRSVVIKKEAVSGELRNEVSLPLQEAGKPAQVRFFRTILPSFQGEGLLVQLQEKKVAINIESAEQGPLRQTVLALLPWLLIIGVWVVILRRNQQIQGGAGGLFTFGASKARLYDVNKPSVTFNDVAGMDTVKLELKETIEFLTDPSRFERIGAKVPKGVLLVGPPGTGKTLIARATAGEAAVPFYSISASEFVEMFVGVGASRVRDMFKKAKSTHPSIIFIDEIDAVGRTRGTGLGGGHDEREQTLNQLLSEMDGFDPHEEVIVMAATNRPDVLDPALLRPGRFDRHIVIDRPGWQERKAILEIHVRGKKLAADVDLEILAKGTPGMTGADLENLANEAALVALRQGKEQVDAHDFSEAKDIILMGAVKELTISDEEKRITAYHEAGHALVAWELPGADPIYKVSIIPRGMAMGVTQLLPGEDRHYYPRSYLMNRLSISLAGRVAEKMVYAEFSSGAQNDLKDATALAEKMVAQWGMSDKVGPMNLGRGEEHPFLGRELSLPKRYSEEMAWVMDQEIQLIIREAEATATRILKDRRHTLDALAGALLQEEVLEKADVERILRDSFPQANLLEHGPPCHDGTRQ</sequence>
<proteinExistence type="inferred from homology"/>
<dbReference type="Pfam" id="PF17862">
    <property type="entry name" value="AAA_lid_3"/>
    <property type="match status" value="1"/>
</dbReference>
<dbReference type="Gene3D" id="1.10.8.60">
    <property type="match status" value="1"/>
</dbReference>
<feature type="active site" evidence="14">
    <location>
        <position position="443"/>
    </location>
</feature>
<dbReference type="InterPro" id="IPR003593">
    <property type="entry name" value="AAA+_ATPase"/>
</dbReference>
<evidence type="ECO:0000256" key="9">
    <source>
        <dbReference type="ARBA" id="ARBA00022833"/>
    </source>
</evidence>
<organism evidence="17 18">
    <name type="scientific">Geomonas anaerohicana</name>
    <dbReference type="NCBI Taxonomy" id="2798583"/>
    <lineage>
        <taxon>Bacteria</taxon>
        <taxon>Pseudomonadati</taxon>
        <taxon>Thermodesulfobacteriota</taxon>
        <taxon>Desulfuromonadia</taxon>
        <taxon>Geobacterales</taxon>
        <taxon>Geobacteraceae</taxon>
        <taxon>Geomonas</taxon>
    </lineage>
</organism>
<dbReference type="NCBIfam" id="TIGR01241">
    <property type="entry name" value="FtsH_fam"/>
    <property type="match status" value="1"/>
</dbReference>
<dbReference type="CDD" id="cd19501">
    <property type="entry name" value="RecA-like_FtsH"/>
    <property type="match status" value="1"/>
</dbReference>
<keyword evidence="6 14" id="KW-0479">Metal-binding</keyword>
<keyword evidence="9 14" id="KW-0862">Zinc</keyword>
<evidence type="ECO:0000256" key="14">
    <source>
        <dbReference type="HAMAP-Rule" id="MF_01458"/>
    </source>
</evidence>
<keyword evidence="10 14" id="KW-0067">ATP-binding</keyword>
<evidence type="ECO:0000256" key="4">
    <source>
        <dbReference type="ARBA" id="ARBA00022670"/>
    </source>
</evidence>
<keyword evidence="11 14" id="KW-1133">Transmembrane helix</keyword>
<dbReference type="InterPro" id="IPR037219">
    <property type="entry name" value="Peptidase_M41-like"/>
</dbReference>
<comment type="similarity">
    <text evidence="2 14">In the C-terminal section; belongs to the peptidase M41 family.</text>
</comment>
<comment type="similarity">
    <text evidence="14">In the central section; belongs to the AAA ATPase family.</text>
</comment>
<keyword evidence="12 14" id="KW-0482">Metalloprotease</keyword>
<evidence type="ECO:0000256" key="10">
    <source>
        <dbReference type="ARBA" id="ARBA00022840"/>
    </source>
</evidence>
<accession>A0ABS0YGI1</accession>
<dbReference type="InterPro" id="IPR027417">
    <property type="entry name" value="P-loop_NTPase"/>
</dbReference>
<keyword evidence="4 14" id="KW-0645">Protease</keyword>
<keyword evidence="5 14" id="KW-0812">Transmembrane</keyword>
<reference evidence="17 18" key="1">
    <citation type="submission" date="2020-12" db="EMBL/GenBank/DDBJ databases">
        <title>Geomonas sp. Red421, isolated from paddy soil.</title>
        <authorList>
            <person name="Xu Z."/>
            <person name="Zhang Z."/>
            <person name="Masuda Y."/>
            <person name="Itoh H."/>
            <person name="Senoo K."/>
        </authorList>
    </citation>
    <scope>NUCLEOTIDE SEQUENCE [LARGE SCALE GENOMIC DNA]</scope>
    <source>
        <strain evidence="17 18">Red421</strain>
    </source>
</reference>
<protein>
    <recommendedName>
        <fullName evidence="14">ATP-dependent zinc metalloprotease FtsH</fullName>
        <ecNumber evidence="14">3.4.24.-</ecNumber>
    </recommendedName>
</protein>
<dbReference type="InterPro" id="IPR003960">
    <property type="entry name" value="ATPase_AAA_CS"/>
</dbReference>
<dbReference type="PANTHER" id="PTHR23076:SF97">
    <property type="entry name" value="ATP-DEPENDENT ZINC METALLOPROTEASE YME1L1"/>
    <property type="match status" value="1"/>
</dbReference>
<keyword evidence="13 14" id="KW-0472">Membrane</keyword>
<keyword evidence="8 14" id="KW-0378">Hydrolase</keyword>